<sequence>MWPKCNNNFVLAVFYEGLPGFMGGGGPFMNADMMDTLSDMYGSRMAMPGFGFGSGLGNFPNPRPQFPMGQFLPQTGAWGKGGGKGPPPTQTFTGIGAIVKTISGIGGGKGGPPVKPITNPLSGQVRNDFAYFPRTTY</sequence>
<evidence type="ECO:0000313" key="1">
    <source>
        <dbReference type="EMBL" id="ESO97598.1"/>
    </source>
</evidence>
<organism evidence="1 2">
    <name type="scientific">Lottia gigantea</name>
    <name type="common">Giant owl limpet</name>
    <dbReference type="NCBI Taxonomy" id="225164"/>
    <lineage>
        <taxon>Eukaryota</taxon>
        <taxon>Metazoa</taxon>
        <taxon>Spiralia</taxon>
        <taxon>Lophotrochozoa</taxon>
        <taxon>Mollusca</taxon>
        <taxon>Gastropoda</taxon>
        <taxon>Patellogastropoda</taxon>
        <taxon>Lottioidea</taxon>
        <taxon>Lottiidae</taxon>
        <taxon>Lottia</taxon>
    </lineage>
</organism>
<dbReference type="KEGG" id="lgi:LOTGIDRAFT_152688"/>
<proteinExistence type="predicted"/>
<dbReference type="RefSeq" id="XP_009051458.1">
    <property type="nucleotide sequence ID" value="XM_009053210.1"/>
</dbReference>
<protein>
    <submittedName>
        <fullName evidence="1">Uncharacterized protein</fullName>
    </submittedName>
</protein>
<reference evidence="1 2" key="1">
    <citation type="journal article" date="2013" name="Nature">
        <title>Insights into bilaterian evolution from three spiralian genomes.</title>
        <authorList>
            <person name="Simakov O."/>
            <person name="Marletaz F."/>
            <person name="Cho S.J."/>
            <person name="Edsinger-Gonzales E."/>
            <person name="Havlak P."/>
            <person name="Hellsten U."/>
            <person name="Kuo D.H."/>
            <person name="Larsson T."/>
            <person name="Lv J."/>
            <person name="Arendt D."/>
            <person name="Savage R."/>
            <person name="Osoegawa K."/>
            <person name="de Jong P."/>
            <person name="Grimwood J."/>
            <person name="Chapman J.A."/>
            <person name="Shapiro H."/>
            <person name="Aerts A."/>
            <person name="Otillar R.P."/>
            <person name="Terry A.Y."/>
            <person name="Boore J.L."/>
            <person name="Grigoriev I.V."/>
            <person name="Lindberg D.R."/>
            <person name="Seaver E.C."/>
            <person name="Weisblat D.A."/>
            <person name="Putnam N.H."/>
            <person name="Rokhsar D.S."/>
        </authorList>
    </citation>
    <scope>NUCLEOTIDE SEQUENCE [LARGE SCALE GENOMIC DNA]</scope>
</reference>
<gene>
    <name evidence="1" type="ORF">LOTGIDRAFT_152688</name>
</gene>
<keyword evidence="2" id="KW-1185">Reference proteome</keyword>
<dbReference type="HOGENOM" id="CLU_1867414_0_0_1"/>
<dbReference type="GeneID" id="20235754"/>
<accession>V4A198</accession>
<name>V4A198_LOTGI</name>
<dbReference type="AlphaFoldDB" id="V4A198"/>
<dbReference type="Proteomes" id="UP000030746">
    <property type="component" value="Unassembled WGS sequence"/>
</dbReference>
<evidence type="ECO:0000313" key="2">
    <source>
        <dbReference type="Proteomes" id="UP000030746"/>
    </source>
</evidence>
<dbReference type="CTD" id="20235754"/>
<dbReference type="EMBL" id="KB201304">
    <property type="protein sequence ID" value="ESO97598.1"/>
    <property type="molecule type" value="Genomic_DNA"/>
</dbReference>